<proteinExistence type="predicted"/>
<dbReference type="GO" id="GO:0016831">
    <property type="term" value="F:carboxy-lyase activity"/>
    <property type="evidence" value="ECO:0007669"/>
    <property type="project" value="UniProtKB-KW"/>
</dbReference>
<evidence type="ECO:0000259" key="3">
    <source>
        <dbReference type="Pfam" id="PF02776"/>
    </source>
</evidence>
<dbReference type="RefSeq" id="WP_342841627.1">
    <property type="nucleotide sequence ID" value="NZ_CP046146.1"/>
</dbReference>
<dbReference type="Proteomes" id="UP001321249">
    <property type="component" value="Unassembled WGS sequence"/>
</dbReference>
<protein>
    <recommendedName>
        <fullName evidence="3">Thiamine pyrophosphate enzyme N-terminal TPP-binding domain-containing protein</fullName>
    </recommendedName>
</protein>
<evidence type="ECO:0000313" key="6">
    <source>
        <dbReference type="Proteomes" id="UP001219901"/>
    </source>
</evidence>
<evidence type="ECO:0000313" key="7">
    <source>
        <dbReference type="Proteomes" id="UP001321249"/>
    </source>
</evidence>
<evidence type="ECO:0000313" key="5">
    <source>
        <dbReference type="EMBL" id="WFG39028.1"/>
    </source>
</evidence>
<keyword evidence="6" id="KW-1185">Reference proteome</keyword>
<dbReference type="InterPro" id="IPR029061">
    <property type="entry name" value="THDP-binding"/>
</dbReference>
<dbReference type="PANTHER" id="PTHR42818">
    <property type="entry name" value="SULFOPYRUVATE DECARBOXYLASE SUBUNIT ALPHA"/>
    <property type="match status" value="1"/>
</dbReference>
<reference evidence="6" key="3">
    <citation type="submission" date="2023-06" db="EMBL/GenBank/DDBJ databases">
        <title>Pangenomics reveal diversification of enzyme families and niche specialization in globally abundant SAR202 bacteria.</title>
        <authorList>
            <person name="Saw J.H.W."/>
        </authorList>
    </citation>
    <scope>NUCLEOTIDE SEQUENCE [LARGE SCALE GENOMIC DNA]</scope>
    <source>
        <strain evidence="6">JH1073</strain>
    </source>
</reference>
<reference evidence="5" key="2">
    <citation type="journal article" date="2023" name="Nat. Commun.">
        <title>Cultivation of marine bacteria of the SAR202 clade.</title>
        <authorList>
            <person name="Lim Y."/>
            <person name="Seo J.H."/>
            <person name="Giovannoni S.J."/>
            <person name="Kang I."/>
            <person name="Cho J.C."/>
        </authorList>
    </citation>
    <scope>NUCLEOTIDE SEQUENCE</scope>
    <source>
        <strain evidence="5">JH1073</strain>
    </source>
</reference>
<feature type="domain" description="Thiamine pyrophosphate enzyme N-terminal TPP-binding" evidence="3">
    <location>
        <begin position="20"/>
        <end position="113"/>
    </location>
</feature>
<dbReference type="SUPFAM" id="SSF52518">
    <property type="entry name" value="Thiamin diphosphate-binding fold (THDP-binding)"/>
    <property type="match status" value="1"/>
</dbReference>
<dbReference type="EMBL" id="WMBE01000001">
    <property type="protein sequence ID" value="MDG0866253.1"/>
    <property type="molecule type" value="Genomic_DNA"/>
</dbReference>
<dbReference type="EMBL" id="CP046147">
    <property type="protein sequence ID" value="WFG39028.1"/>
    <property type="molecule type" value="Genomic_DNA"/>
</dbReference>
<evidence type="ECO:0000256" key="2">
    <source>
        <dbReference type="ARBA" id="ARBA00023239"/>
    </source>
</evidence>
<organism evidence="5 6">
    <name type="scientific">Candidatus Lucifugimonas marina</name>
    <dbReference type="NCBI Taxonomy" id="3038979"/>
    <lineage>
        <taxon>Bacteria</taxon>
        <taxon>Bacillati</taxon>
        <taxon>Chloroflexota</taxon>
        <taxon>Dehalococcoidia</taxon>
        <taxon>SAR202 cluster</taxon>
        <taxon>Candidatus Lucifugimonadales</taxon>
        <taxon>Candidatus Lucifugimonadaceae</taxon>
        <taxon>Candidatus Lucifugimonas</taxon>
    </lineage>
</organism>
<dbReference type="PANTHER" id="PTHR42818:SF1">
    <property type="entry name" value="SULFOPYRUVATE DECARBOXYLASE"/>
    <property type="match status" value="1"/>
</dbReference>
<dbReference type="InterPro" id="IPR012001">
    <property type="entry name" value="Thiamin_PyroP_enz_TPP-bd_dom"/>
</dbReference>
<dbReference type="InterPro" id="IPR051818">
    <property type="entry name" value="TPP_dependent_decarboxylase"/>
</dbReference>
<dbReference type="Pfam" id="PF02776">
    <property type="entry name" value="TPP_enzyme_N"/>
    <property type="match status" value="1"/>
</dbReference>
<dbReference type="GO" id="GO:0030976">
    <property type="term" value="F:thiamine pyrophosphate binding"/>
    <property type="evidence" value="ECO:0007669"/>
    <property type="project" value="InterPro"/>
</dbReference>
<name>A0AAJ5ZD32_9CHLR</name>
<reference evidence="6 7" key="1">
    <citation type="submission" date="2019-11" db="EMBL/GenBank/DDBJ databases">
        <authorList>
            <person name="Cho J.-C."/>
        </authorList>
    </citation>
    <scope>NUCLEOTIDE SEQUENCE [LARGE SCALE GENOMIC DNA]</scope>
    <source>
        <strain evidence="5 6">JH1073</strain>
        <strain evidence="4 7">JH702</strain>
    </source>
</reference>
<dbReference type="Proteomes" id="UP001219901">
    <property type="component" value="Chromosome"/>
</dbReference>
<keyword evidence="2" id="KW-0456">Lyase</keyword>
<keyword evidence="1" id="KW-0210">Decarboxylase</keyword>
<evidence type="ECO:0000256" key="1">
    <source>
        <dbReference type="ARBA" id="ARBA00022793"/>
    </source>
</evidence>
<accession>A0AAJ5ZD32</accession>
<gene>
    <name evidence="4" type="ORF">GKO46_04100</name>
    <name evidence="5" type="ORF">GKO48_05160</name>
</gene>
<dbReference type="AlphaFoldDB" id="A0AAJ5ZD32"/>
<evidence type="ECO:0000313" key="4">
    <source>
        <dbReference type="EMBL" id="MDG0866253.1"/>
    </source>
</evidence>
<dbReference type="Gene3D" id="3.40.50.970">
    <property type="match status" value="1"/>
</dbReference>
<sequence length="184" mass="19850">MQHKATVTSLINGVLHPKNVVAQLVELGVSHYVTLPDSETAHMYKALMAEPSITLVPVSREGEAIPVAAGLFVAGQNPVVSIQNAGLYEAGDALRGLALGIGLPLVMFIGYRGHNRMGDTPDTAAKYLEPFLHMWRVDYFVVESDDDLDRVPVAFERAAKTNQPFAVAIGTEYAKESSEELGGE</sequence>